<sequence precursor="true">MAKVRIALLTLIAVAVLRAQVRPTRIDLNDPRPVAMAAVELERHLGWVVTYEDPAWLAQSEVKDVTESVRSDMQSMPAFMRNLIPRVLVPKGGSFSFELPSGPMARGGRVNAVNDILTAHTSSGNPGVFRAQEGASGRLHIIPMVARDRSGQLVAQQPILSRPITVPSRQYQGLEFLGAFTEELARSTGVDVQIGTVPLNTFVHHTGTYGAANEPAREALSRFLDGVGDSYSWQLFFDPVDRNYVLNIHSVDTKGRLPR</sequence>
<name>Q01V66_SOLUE</name>
<evidence type="ECO:0000256" key="1">
    <source>
        <dbReference type="SAM" id="SignalP"/>
    </source>
</evidence>
<keyword evidence="1" id="KW-0732">Signal</keyword>
<dbReference type="InParanoid" id="Q01V66"/>
<dbReference type="KEGG" id="sus:Acid_5502"/>
<dbReference type="EMBL" id="CP000473">
    <property type="protein sequence ID" value="ABJ86449.1"/>
    <property type="molecule type" value="Genomic_DNA"/>
</dbReference>
<reference evidence="2" key="1">
    <citation type="submission" date="2006-10" db="EMBL/GenBank/DDBJ databases">
        <title>Complete sequence of Solibacter usitatus Ellin6076.</title>
        <authorList>
            <consortium name="US DOE Joint Genome Institute"/>
            <person name="Copeland A."/>
            <person name="Lucas S."/>
            <person name="Lapidus A."/>
            <person name="Barry K."/>
            <person name="Detter J.C."/>
            <person name="Glavina del Rio T."/>
            <person name="Hammon N."/>
            <person name="Israni S."/>
            <person name="Dalin E."/>
            <person name="Tice H."/>
            <person name="Pitluck S."/>
            <person name="Thompson L.S."/>
            <person name="Brettin T."/>
            <person name="Bruce D."/>
            <person name="Han C."/>
            <person name="Tapia R."/>
            <person name="Gilna P."/>
            <person name="Schmutz J."/>
            <person name="Larimer F."/>
            <person name="Land M."/>
            <person name="Hauser L."/>
            <person name="Kyrpides N."/>
            <person name="Mikhailova N."/>
            <person name="Janssen P.H."/>
            <person name="Kuske C.R."/>
            <person name="Richardson P."/>
        </authorList>
    </citation>
    <scope>NUCLEOTIDE SEQUENCE</scope>
    <source>
        <strain evidence="2">Ellin6076</strain>
    </source>
</reference>
<gene>
    <name evidence="2" type="ordered locus">Acid_5502</name>
</gene>
<proteinExistence type="predicted"/>
<accession>Q01V66</accession>
<organism evidence="2">
    <name type="scientific">Solibacter usitatus (strain Ellin6076)</name>
    <dbReference type="NCBI Taxonomy" id="234267"/>
    <lineage>
        <taxon>Bacteria</taxon>
        <taxon>Pseudomonadati</taxon>
        <taxon>Acidobacteriota</taxon>
        <taxon>Terriglobia</taxon>
        <taxon>Bryobacterales</taxon>
        <taxon>Solibacteraceae</taxon>
        <taxon>Candidatus Solibacter</taxon>
    </lineage>
</organism>
<evidence type="ECO:0000313" key="2">
    <source>
        <dbReference type="EMBL" id="ABJ86449.1"/>
    </source>
</evidence>
<protein>
    <submittedName>
        <fullName evidence="2">Uncharacterized protein</fullName>
    </submittedName>
</protein>
<dbReference type="STRING" id="234267.Acid_5502"/>
<feature type="signal peptide" evidence="1">
    <location>
        <begin position="1"/>
        <end position="19"/>
    </location>
</feature>
<feature type="chain" id="PRO_5004163263" evidence="1">
    <location>
        <begin position="20"/>
        <end position="259"/>
    </location>
</feature>
<dbReference type="eggNOG" id="ENOG502ZJ6U">
    <property type="taxonomic scope" value="Bacteria"/>
</dbReference>
<dbReference type="AlphaFoldDB" id="Q01V66"/>
<dbReference type="HOGENOM" id="CLU_1073249_0_0_0"/>